<feature type="region of interest" description="Disordered" evidence="1">
    <location>
        <begin position="214"/>
        <end position="249"/>
    </location>
</feature>
<sequence length="249" mass="27930">MALNLRDAWRSAPSSSRAAPIHTPTRYGPRGDFVNEILSSGTEGLVSNVPTIYRELLLKLFADFLMYYCTKPTPKIETRYQSAETHSAQLIHRTSGLLRIETRATCGEAADNLQLCGDRFNIRILGTAYEVTRLPRFIARFHIYLDQTLKSGRVCVPSPPLTGWIICFNLSSLFQSIGREKSQGKGCRHRHNPYWEILETNKTKNGIHDIFTAPQAKKETPDSAAPTQSFPQNAQNCSGTIGNRNQSDE</sequence>
<gene>
    <name evidence="2" type="ORF">NA56DRAFT_697810</name>
</gene>
<accession>A0A2J6QK07</accession>
<evidence type="ECO:0000313" key="2">
    <source>
        <dbReference type="EMBL" id="PMD26590.1"/>
    </source>
</evidence>
<dbReference type="EMBL" id="KZ613467">
    <property type="protein sequence ID" value="PMD26590.1"/>
    <property type="molecule type" value="Genomic_DNA"/>
</dbReference>
<dbReference type="Proteomes" id="UP000235672">
    <property type="component" value="Unassembled WGS sequence"/>
</dbReference>
<dbReference type="AlphaFoldDB" id="A0A2J6QK07"/>
<feature type="compositionally biased region" description="Polar residues" evidence="1">
    <location>
        <begin position="225"/>
        <end position="249"/>
    </location>
</feature>
<organism evidence="2 3">
    <name type="scientific">Hyaloscypha hepaticicola</name>
    <dbReference type="NCBI Taxonomy" id="2082293"/>
    <lineage>
        <taxon>Eukaryota</taxon>
        <taxon>Fungi</taxon>
        <taxon>Dikarya</taxon>
        <taxon>Ascomycota</taxon>
        <taxon>Pezizomycotina</taxon>
        <taxon>Leotiomycetes</taxon>
        <taxon>Helotiales</taxon>
        <taxon>Hyaloscyphaceae</taxon>
        <taxon>Hyaloscypha</taxon>
    </lineage>
</organism>
<reference evidence="2 3" key="1">
    <citation type="submission" date="2016-05" db="EMBL/GenBank/DDBJ databases">
        <title>A degradative enzymes factory behind the ericoid mycorrhizal symbiosis.</title>
        <authorList>
            <consortium name="DOE Joint Genome Institute"/>
            <person name="Martino E."/>
            <person name="Morin E."/>
            <person name="Grelet G."/>
            <person name="Kuo A."/>
            <person name="Kohler A."/>
            <person name="Daghino S."/>
            <person name="Barry K."/>
            <person name="Choi C."/>
            <person name="Cichocki N."/>
            <person name="Clum A."/>
            <person name="Copeland A."/>
            <person name="Hainaut M."/>
            <person name="Haridas S."/>
            <person name="Labutti K."/>
            <person name="Lindquist E."/>
            <person name="Lipzen A."/>
            <person name="Khouja H.-R."/>
            <person name="Murat C."/>
            <person name="Ohm R."/>
            <person name="Olson A."/>
            <person name="Spatafora J."/>
            <person name="Veneault-Fourrey C."/>
            <person name="Henrissat B."/>
            <person name="Grigoriev I."/>
            <person name="Martin F."/>
            <person name="Perotto S."/>
        </authorList>
    </citation>
    <scope>NUCLEOTIDE SEQUENCE [LARGE SCALE GENOMIC DNA]</scope>
    <source>
        <strain evidence="2 3">UAMH 7357</strain>
    </source>
</reference>
<evidence type="ECO:0000256" key="1">
    <source>
        <dbReference type="SAM" id="MobiDB-lite"/>
    </source>
</evidence>
<protein>
    <submittedName>
        <fullName evidence="2">Uncharacterized protein</fullName>
    </submittedName>
</protein>
<evidence type="ECO:0000313" key="3">
    <source>
        <dbReference type="Proteomes" id="UP000235672"/>
    </source>
</evidence>
<proteinExistence type="predicted"/>
<keyword evidence="3" id="KW-1185">Reference proteome</keyword>
<name>A0A2J6QK07_9HELO</name>